<reference evidence="3 4" key="1">
    <citation type="journal article" date="2021" name="Comput. Struct. Biotechnol. J.">
        <title>De novo genome assembly of the potent medicinal plant Rehmannia glutinosa using nanopore technology.</title>
        <authorList>
            <person name="Ma L."/>
            <person name="Dong C."/>
            <person name="Song C."/>
            <person name="Wang X."/>
            <person name="Zheng X."/>
            <person name="Niu Y."/>
            <person name="Chen S."/>
            <person name="Feng W."/>
        </authorList>
    </citation>
    <scope>NUCLEOTIDE SEQUENCE [LARGE SCALE GENOMIC DNA]</scope>
    <source>
        <strain evidence="3">DH-2019</strain>
    </source>
</reference>
<comment type="caution">
    <text evidence="3">The sequence shown here is derived from an EMBL/GenBank/DDBJ whole genome shotgun (WGS) entry which is preliminary data.</text>
</comment>
<keyword evidence="1" id="KW-0175">Coiled coil</keyword>
<dbReference type="PANTHER" id="PTHR33883">
    <property type="entry name" value="WPP DOMAIN-ASSOCIATED PROTEIN"/>
    <property type="match status" value="1"/>
</dbReference>
<dbReference type="PANTHER" id="PTHR33883:SF7">
    <property type="entry name" value="OS04G0521600 PROTEIN"/>
    <property type="match status" value="1"/>
</dbReference>
<feature type="compositionally biased region" description="Basic and acidic residues" evidence="2">
    <location>
        <begin position="575"/>
        <end position="584"/>
    </location>
</feature>
<accession>A0ABR0WB46</accession>
<feature type="region of interest" description="Disordered" evidence="2">
    <location>
        <begin position="575"/>
        <end position="608"/>
    </location>
</feature>
<keyword evidence="4" id="KW-1185">Reference proteome</keyword>
<evidence type="ECO:0000256" key="2">
    <source>
        <dbReference type="SAM" id="MobiDB-lite"/>
    </source>
</evidence>
<protein>
    <recommendedName>
        <fullName evidence="5">WPP domain-associated protein</fullName>
    </recommendedName>
</protein>
<evidence type="ECO:0000313" key="3">
    <source>
        <dbReference type="EMBL" id="KAK6144842.1"/>
    </source>
</evidence>
<sequence length="871" mass="102290">MRILRSAMDEAHENLQSKDGPIQFLHDRSTFYELAAILVEGGLNIVQEETTDILEDNCNKILSDLMEIRDWLQGRIQDMKRLIVEKDREFTERLENELKLQQSLELKDREIFYLHEKLEPGRAKHEAIQDGATERDISKLKSSVDQQIWREMEVRFSRIYDSLVTDRFSDVKPQSELSRPNNQNVLIRRMSSDMDILKETLDLAFGRMLSAEALPLEKQWMCTIEKDIESILVKGFINDLKQSFDVELKKKVDSWFEFIDEMRTLCYELKDYFTINDVHEKGSITPGSSNRFTTERRWSSEPLPEFSYTKNPIEDDTEVEKSNHVAKMIKNHESIIRKQLEDWNLLKREGSMSSWIRRDKGNNRLEKRIQEAITRLDNFTKRNHNLAGQTCLSNRNLVQRKSRIPRSDIRISSSCSKIESLEVEIEKLQEQRDSLFFQISMIEDTYQVLLRGIMKDFSTEFCYEEFSLESTIREDLYVVFFRETVKQWKNFIEECFVKEKRKQIASDNLTLRESIGSLLKEDIYMVFFREMAEAWNFEKDACAFENLIREDIYQFVVIEGVKDSHVHLMESESLKQHDFQERTPRSRRLNADNSQEGTPRSRKLETEGDESLIQKLDSLLRCLEAEEDLMLRASSEIKEHNVNNSLVILNCEEIDERNAIEWLITDDESTFSSVSEKLERALQQLYTSKELLVELEQSLEVSDDELGENCCQMQLNNVLSTEHEKTYSLKDDQMRQVVPSDYVLAIIMQFQQALGNVEQVLHENLESKCLRLEVLKHQVDALTEPVALIRTRKLLYKKAFLSRCHNLKLAETEVDLLGDQVESLLCLLERIYVELNQNATLFSGYFKVYDILKLIKREFNNAGRSCKTNSD</sequence>
<feature type="coiled-coil region" evidence="1">
    <location>
        <begin position="411"/>
        <end position="438"/>
    </location>
</feature>
<proteinExistence type="predicted"/>
<evidence type="ECO:0008006" key="5">
    <source>
        <dbReference type="Google" id="ProtNLM"/>
    </source>
</evidence>
<dbReference type="EMBL" id="JABTTQ020000012">
    <property type="protein sequence ID" value="KAK6144842.1"/>
    <property type="molecule type" value="Genomic_DNA"/>
</dbReference>
<name>A0ABR0WB46_REHGL</name>
<gene>
    <name evidence="3" type="ORF">DH2020_021662</name>
</gene>
<dbReference type="Proteomes" id="UP001318860">
    <property type="component" value="Unassembled WGS sequence"/>
</dbReference>
<dbReference type="InterPro" id="IPR037490">
    <property type="entry name" value="WAP"/>
</dbReference>
<evidence type="ECO:0000313" key="4">
    <source>
        <dbReference type="Proteomes" id="UP001318860"/>
    </source>
</evidence>
<evidence type="ECO:0000256" key="1">
    <source>
        <dbReference type="SAM" id="Coils"/>
    </source>
</evidence>
<organism evidence="3 4">
    <name type="scientific">Rehmannia glutinosa</name>
    <name type="common">Chinese foxglove</name>
    <dbReference type="NCBI Taxonomy" id="99300"/>
    <lineage>
        <taxon>Eukaryota</taxon>
        <taxon>Viridiplantae</taxon>
        <taxon>Streptophyta</taxon>
        <taxon>Embryophyta</taxon>
        <taxon>Tracheophyta</taxon>
        <taxon>Spermatophyta</taxon>
        <taxon>Magnoliopsida</taxon>
        <taxon>eudicotyledons</taxon>
        <taxon>Gunneridae</taxon>
        <taxon>Pentapetalae</taxon>
        <taxon>asterids</taxon>
        <taxon>lamiids</taxon>
        <taxon>Lamiales</taxon>
        <taxon>Orobanchaceae</taxon>
        <taxon>Rehmannieae</taxon>
        <taxon>Rehmannia</taxon>
    </lineage>
</organism>